<dbReference type="AlphaFoldDB" id="A0ABD3ACG8"/>
<sequence length="130" mass="14555">MNGVDKWVEFKYEKCPEFCYASGKVGHSFKNCSEQPDVRNSGHQHYGSLMRSGFPRSLTKKKDDLSWKNVNRGREAEVGGSQPGFNGKEVDLEKAANLKLNGRGMLGEAKIQTPKMHQGLSYQGRTEGME</sequence>
<keyword evidence="4" id="KW-1185">Reference proteome</keyword>
<feature type="region of interest" description="Disordered" evidence="1">
    <location>
        <begin position="109"/>
        <end position="130"/>
    </location>
</feature>
<evidence type="ECO:0000259" key="2">
    <source>
        <dbReference type="Pfam" id="PF14392"/>
    </source>
</evidence>
<comment type="caution">
    <text evidence="3">The sequence shown here is derived from an EMBL/GenBank/DDBJ whole genome shotgun (WGS) entry which is preliminary data.</text>
</comment>
<feature type="domain" description="Zinc knuckle CX2CX4HX4C" evidence="2">
    <location>
        <begin position="3"/>
        <end position="33"/>
    </location>
</feature>
<proteinExistence type="predicted"/>
<dbReference type="EMBL" id="JBJUIK010000004">
    <property type="protein sequence ID" value="KAL3529258.1"/>
    <property type="molecule type" value="Genomic_DNA"/>
</dbReference>
<dbReference type="InterPro" id="IPR025836">
    <property type="entry name" value="Zn_knuckle_CX2CX4HX4C"/>
</dbReference>
<dbReference type="Proteomes" id="UP001630127">
    <property type="component" value="Unassembled WGS sequence"/>
</dbReference>
<protein>
    <recommendedName>
        <fullName evidence="2">Zinc knuckle CX2CX4HX4C domain-containing protein</fullName>
    </recommendedName>
</protein>
<evidence type="ECO:0000313" key="4">
    <source>
        <dbReference type="Proteomes" id="UP001630127"/>
    </source>
</evidence>
<dbReference type="Pfam" id="PF14392">
    <property type="entry name" value="zf-CCHC_4"/>
    <property type="match status" value="1"/>
</dbReference>
<evidence type="ECO:0000256" key="1">
    <source>
        <dbReference type="SAM" id="MobiDB-lite"/>
    </source>
</evidence>
<gene>
    <name evidence="3" type="ORF">ACH5RR_008580</name>
</gene>
<name>A0ABD3ACG8_9GENT</name>
<reference evidence="3 4" key="1">
    <citation type="submission" date="2024-11" db="EMBL/GenBank/DDBJ databases">
        <title>A near-complete genome assembly of Cinchona calisaya.</title>
        <authorList>
            <person name="Lian D.C."/>
            <person name="Zhao X.W."/>
            <person name="Wei L."/>
        </authorList>
    </citation>
    <scope>NUCLEOTIDE SEQUENCE [LARGE SCALE GENOMIC DNA]</scope>
    <source>
        <tissue evidence="3">Nenye</tissue>
    </source>
</reference>
<organism evidence="3 4">
    <name type="scientific">Cinchona calisaya</name>
    <dbReference type="NCBI Taxonomy" id="153742"/>
    <lineage>
        <taxon>Eukaryota</taxon>
        <taxon>Viridiplantae</taxon>
        <taxon>Streptophyta</taxon>
        <taxon>Embryophyta</taxon>
        <taxon>Tracheophyta</taxon>
        <taxon>Spermatophyta</taxon>
        <taxon>Magnoliopsida</taxon>
        <taxon>eudicotyledons</taxon>
        <taxon>Gunneridae</taxon>
        <taxon>Pentapetalae</taxon>
        <taxon>asterids</taxon>
        <taxon>lamiids</taxon>
        <taxon>Gentianales</taxon>
        <taxon>Rubiaceae</taxon>
        <taxon>Cinchonoideae</taxon>
        <taxon>Cinchoneae</taxon>
        <taxon>Cinchona</taxon>
    </lineage>
</organism>
<evidence type="ECO:0000313" key="3">
    <source>
        <dbReference type="EMBL" id="KAL3529258.1"/>
    </source>
</evidence>
<accession>A0ABD3ACG8</accession>